<protein>
    <recommendedName>
        <fullName evidence="5">HTH tetR-type domain-containing protein</fullName>
    </recommendedName>
</protein>
<evidence type="ECO:0000256" key="3">
    <source>
        <dbReference type="ARBA" id="ARBA00023163"/>
    </source>
</evidence>
<organism evidence="6 7">
    <name type="scientific">SAR86 cluster bacterium</name>
    <dbReference type="NCBI Taxonomy" id="2030880"/>
    <lineage>
        <taxon>Bacteria</taxon>
        <taxon>Pseudomonadati</taxon>
        <taxon>Pseudomonadota</taxon>
        <taxon>Gammaproteobacteria</taxon>
        <taxon>SAR86 cluster</taxon>
    </lineage>
</organism>
<gene>
    <name evidence="6" type="ORF">COA71_13670</name>
</gene>
<dbReference type="InterPro" id="IPR036271">
    <property type="entry name" value="Tet_transcr_reg_TetR-rel_C_sf"/>
</dbReference>
<dbReference type="Pfam" id="PF00440">
    <property type="entry name" value="TetR_N"/>
    <property type="match status" value="1"/>
</dbReference>
<accession>A0A2A5C6R1</accession>
<dbReference type="InterPro" id="IPR025996">
    <property type="entry name" value="MT1864/Rv1816-like_C"/>
</dbReference>
<dbReference type="Pfam" id="PF13305">
    <property type="entry name" value="TetR_C_33"/>
    <property type="match status" value="1"/>
</dbReference>
<evidence type="ECO:0000256" key="1">
    <source>
        <dbReference type="ARBA" id="ARBA00023015"/>
    </source>
</evidence>
<evidence type="ECO:0000259" key="5">
    <source>
        <dbReference type="PROSITE" id="PS50977"/>
    </source>
</evidence>
<evidence type="ECO:0000313" key="6">
    <source>
        <dbReference type="EMBL" id="PCJ39502.1"/>
    </source>
</evidence>
<evidence type="ECO:0000256" key="2">
    <source>
        <dbReference type="ARBA" id="ARBA00023125"/>
    </source>
</evidence>
<dbReference type="PROSITE" id="PS50977">
    <property type="entry name" value="HTH_TETR_2"/>
    <property type="match status" value="1"/>
</dbReference>
<reference evidence="7" key="1">
    <citation type="submission" date="2017-08" db="EMBL/GenBank/DDBJ databases">
        <title>A dynamic microbial community with high functional redundancy inhabits the cold, oxic subseafloor aquifer.</title>
        <authorList>
            <person name="Tully B.J."/>
            <person name="Wheat C.G."/>
            <person name="Glazer B.T."/>
            <person name="Huber J.A."/>
        </authorList>
    </citation>
    <scope>NUCLEOTIDE SEQUENCE [LARGE SCALE GENOMIC DNA]</scope>
</reference>
<dbReference type="Proteomes" id="UP000228987">
    <property type="component" value="Unassembled WGS sequence"/>
</dbReference>
<dbReference type="InterPro" id="IPR050624">
    <property type="entry name" value="HTH-type_Tx_Regulator"/>
</dbReference>
<sequence>MRFGVARRSDHSKEEIRELAITHACKLIAEKGDDGYNARSITKEMGYTVGTLYYLFGNMEKLRFHVCGRILDQLFNQWEAELPKNKNKLNYHIMSYIKFTQEHMYLWTFLFSFNSSSREAAPLWYREKVAKFFFLFAEAFQPYIKNKKAALTAAKTIFSSVHGICIMSLTGQLNLINTESPESLAKHLLKTYLAELKK</sequence>
<dbReference type="PANTHER" id="PTHR43479">
    <property type="entry name" value="ACREF/ENVCD OPERON REPRESSOR-RELATED"/>
    <property type="match status" value="1"/>
</dbReference>
<evidence type="ECO:0000313" key="7">
    <source>
        <dbReference type="Proteomes" id="UP000228987"/>
    </source>
</evidence>
<dbReference type="GO" id="GO:0003677">
    <property type="term" value="F:DNA binding"/>
    <property type="evidence" value="ECO:0007669"/>
    <property type="project" value="UniProtKB-UniRule"/>
</dbReference>
<keyword evidence="1" id="KW-0805">Transcription regulation</keyword>
<feature type="DNA-binding region" description="H-T-H motif" evidence="4">
    <location>
        <begin position="37"/>
        <end position="56"/>
    </location>
</feature>
<dbReference type="Gene3D" id="1.10.357.10">
    <property type="entry name" value="Tetracycline Repressor, domain 2"/>
    <property type="match status" value="1"/>
</dbReference>
<feature type="domain" description="HTH tetR-type" evidence="5">
    <location>
        <begin position="14"/>
        <end position="74"/>
    </location>
</feature>
<dbReference type="PANTHER" id="PTHR43479:SF11">
    <property type="entry name" value="ACREF_ENVCD OPERON REPRESSOR-RELATED"/>
    <property type="match status" value="1"/>
</dbReference>
<dbReference type="SUPFAM" id="SSF46689">
    <property type="entry name" value="Homeodomain-like"/>
    <property type="match status" value="1"/>
</dbReference>
<dbReference type="SUPFAM" id="SSF48498">
    <property type="entry name" value="Tetracyclin repressor-like, C-terminal domain"/>
    <property type="match status" value="1"/>
</dbReference>
<keyword evidence="3" id="KW-0804">Transcription</keyword>
<comment type="caution">
    <text evidence="6">The sequence shown here is derived from an EMBL/GenBank/DDBJ whole genome shotgun (WGS) entry which is preliminary data.</text>
</comment>
<keyword evidence="2 4" id="KW-0238">DNA-binding</keyword>
<proteinExistence type="predicted"/>
<dbReference type="EMBL" id="NVWI01000014">
    <property type="protein sequence ID" value="PCJ39502.1"/>
    <property type="molecule type" value="Genomic_DNA"/>
</dbReference>
<name>A0A2A5C6R1_9GAMM</name>
<dbReference type="InterPro" id="IPR009057">
    <property type="entry name" value="Homeodomain-like_sf"/>
</dbReference>
<evidence type="ECO:0000256" key="4">
    <source>
        <dbReference type="PROSITE-ProRule" id="PRU00335"/>
    </source>
</evidence>
<dbReference type="AlphaFoldDB" id="A0A2A5C6R1"/>
<dbReference type="InterPro" id="IPR001647">
    <property type="entry name" value="HTH_TetR"/>
</dbReference>